<dbReference type="Xenbase" id="XB-GENE-5998409">
    <property type="gene designation" value="fastkd3"/>
</dbReference>
<gene>
    <name evidence="4" type="primary">fastkd3</name>
</gene>
<evidence type="ECO:0000259" key="3">
    <source>
        <dbReference type="SMART" id="SM00952"/>
    </source>
</evidence>
<dbReference type="PANTHER" id="PTHR21228:SF9">
    <property type="entry name" value="FAST KINASE DOMAIN-CONTAINING PROTEIN 3, MITOCHONDRIAL"/>
    <property type="match status" value="1"/>
</dbReference>
<dbReference type="GO" id="GO:0044528">
    <property type="term" value="P:regulation of mitochondrial mRNA stability"/>
    <property type="evidence" value="ECO:0007669"/>
    <property type="project" value="InterPro"/>
</dbReference>
<dbReference type="InterPro" id="IPR050870">
    <property type="entry name" value="FAST_kinase"/>
</dbReference>
<keyword evidence="2" id="KW-0496">Mitochondrion</keyword>
<evidence type="ECO:0000313" key="4">
    <source>
        <dbReference type="Ensembl" id="ENSXETP00000102601"/>
    </source>
</evidence>
<dbReference type="PANTHER" id="PTHR21228">
    <property type="entry name" value="FAST LEU-RICH DOMAIN-CONTAINING"/>
    <property type="match status" value="1"/>
</dbReference>
<dbReference type="Pfam" id="PF08373">
    <property type="entry name" value="RAP"/>
    <property type="match status" value="1"/>
</dbReference>
<proteinExistence type="predicted"/>
<dbReference type="InParanoid" id="A0A803J466"/>
<dbReference type="InterPro" id="IPR013579">
    <property type="entry name" value="FAST_2"/>
</dbReference>
<accession>A0A803J466</accession>
<dbReference type="GeneTree" id="ENSGT01030000234607"/>
<protein>
    <submittedName>
        <fullName evidence="4">FAST kinase domains 3</fullName>
    </submittedName>
</protein>
<reference evidence="4" key="2">
    <citation type="submission" date="2021-03" db="UniProtKB">
        <authorList>
            <consortium name="Ensembl"/>
        </authorList>
    </citation>
    <scope>IDENTIFICATION</scope>
</reference>
<dbReference type="InterPro" id="IPR013584">
    <property type="entry name" value="RAP"/>
</dbReference>
<dbReference type="FunCoup" id="A0A803J466">
    <property type="interactions" value="2412"/>
</dbReference>
<dbReference type="GO" id="GO:0005739">
    <property type="term" value="C:mitochondrion"/>
    <property type="evidence" value="ECO:0007669"/>
    <property type="project" value="UniProtKB-SubCell"/>
</dbReference>
<dbReference type="InterPro" id="IPR010622">
    <property type="entry name" value="FAST_Leu-rich"/>
</dbReference>
<dbReference type="AlphaFoldDB" id="A0A803J466"/>
<organism evidence="4">
    <name type="scientific">Xenopus tropicalis</name>
    <name type="common">Western clawed frog</name>
    <name type="synonym">Silurana tropicalis</name>
    <dbReference type="NCBI Taxonomy" id="8364"/>
    <lineage>
        <taxon>Eukaryota</taxon>
        <taxon>Metazoa</taxon>
        <taxon>Chordata</taxon>
        <taxon>Craniata</taxon>
        <taxon>Vertebrata</taxon>
        <taxon>Euteleostomi</taxon>
        <taxon>Amphibia</taxon>
        <taxon>Batrachia</taxon>
        <taxon>Anura</taxon>
        <taxon>Pipoidea</taxon>
        <taxon>Pipidae</taxon>
        <taxon>Xenopodinae</taxon>
        <taxon>Xenopus</taxon>
        <taxon>Silurana</taxon>
    </lineage>
</organism>
<dbReference type="Ensembl" id="ENSXETT00000123241">
    <property type="protein sequence ID" value="ENSXETP00000102601"/>
    <property type="gene ID" value="ENSXETG00000007094"/>
</dbReference>
<dbReference type="Pfam" id="PF08368">
    <property type="entry name" value="FAST_2"/>
    <property type="match status" value="1"/>
</dbReference>
<dbReference type="Pfam" id="PF06743">
    <property type="entry name" value="FAST_1"/>
    <property type="match status" value="1"/>
</dbReference>
<evidence type="ECO:0000256" key="1">
    <source>
        <dbReference type="ARBA" id="ARBA00004173"/>
    </source>
</evidence>
<comment type="subcellular location">
    <subcellularLocation>
        <location evidence="1">Mitochondrion</location>
    </subcellularLocation>
</comment>
<feature type="domain" description="RAP" evidence="3">
    <location>
        <begin position="624"/>
        <end position="676"/>
    </location>
</feature>
<dbReference type="SMART" id="SM00952">
    <property type="entry name" value="RAP"/>
    <property type="match status" value="1"/>
</dbReference>
<sequence length="714" mass="80724">MRRVPNVSAGSTSLYFSMAIMNICGSHSTVSLIINAYRRAANLSIHFSCIKRSKRFVHNLPCSYYTPKKAYIFSYLFCRKYYSVILNPPYSIVGCSVHHHGDSGTTYTISKQQANENKFLSDLCYAHSCTQVFKLLSSLEVFTDTMAAAALLKVAQVETKDGILTNPRKVFDNMIFKAICLQFEQESKNLSTAGIVNALKAFVQLRVDPWSNLMVRLLSESQERAEKGEMNIQYLCMLGRCLLEIEGPECAMLKPVMDQVLQKKINDWTPEEIAMVYGLLQAGLGEKGQYQGLLNQMHEATVSKASQMNPTLISSILTALVDLKQTQALPLVINLCKNSIRCMPHFTDEELVNVIVALTNFGHSDKYFTEALERHVPRMVFTMSPELVSRVMEYCSKRLILSKPIFDAVAESFVYNSENCTTLQIAQQIIPFGELNYLPPNAASMFRRLEKILSSRFSQFQPQILLKLLHSCILLERFPVNFVAKIFSPYFIQQLQDNAVGGHSDRYTSKDQSGNVDKFVLALLTQLFLTVSLECPFYEGPRLLPKYRVKSFSASGQSLETMVDVHLYNRVKSGLIDLLGARMYFASHVLSPYCYTLDVEIKLDEEGFVLAASSHEEVHRRIALCIDGQKRFCSNTHKLLGKESIKQRHLRLLGYEVIQSQSQSQPECAQLQVCRDTCGGREVCTQVEGGRYFALVTTIVVLWWDLYIAVQVLG</sequence>
<reference evidence="4" key="1">
    <citation type="journal article" date="2010" name="Science">
        <title>The genome of the Western clawed frog Xenopus tropicalis.</title>
        <authorList>
            <person name="Hellsten U."/>
            <person name="Harland R.M."/>
            <person name="Gilchrist M.J."/>
            <person name="Hendrix D."/>
            <person name="Jurka J."/>
            <person name="Kapitonov V."/>
            <person name="Ovcharenko I."/>
            <person name="Putnam N.H."/>
            <person name="Shu S."/>
            <person name="Taher L."/>
            <person name="Blitz I.L."/>
            <person name="Blumberg B."/>
            <person name="Dichmann D.S."/>
            <person name="Dubchak I."/>
            <person name="Amaya E."/>
            <person name="Detter J.C."/>
            <person name="Fletcher R."/>
            <person name="Gerhard D.S."/>
            <person name="Goodstein D."/>
            <person name="Graves T."/>
            <person name="Grigoriev I.V."/>
            <person name="Grimwood J."/>
            <person name="Kawashima T."/>
            <person name="Lindquist E."/>
            <person name="Lucas S.M."/>
            <person name="Mead P.E."/>
            <person name="Mitros T."/>
            <person name="Ogino H."/>
            <person name="Ohta Y."/>
            <person name="Poliakov A.V."/>
            <person name="Pollet N."/>
            <person name="Robert J."/>
            <person name="Salamov A."/>
            <person name="Sater A.K."/>
            <person name="Schmutz J."/>
            <person name="Terry A."/>
            <person name="Vize P.D."/>
            <person name="Warren W.C."/>
            <person name="Wells D."/>
            <person name="Wills A."/>
            <person name="Wilson R.K."/>
            <person name="Zimmerman L.B."/>
            <person name="Zorn A.M."/>
            <person name="Grainger R."/>
            <person name="Grammer T."/>
            <person name="Khokha M.K."/>
            <person name="Richardson P.M."/>
            <person name="Rokhsar D.S."/>
        </authorList>
    </citation>
    <scope>NUCLEOTIDE SEQUENCE [LARGE SCALE GENOMIC DNA]</scope>
    <source>
        <strain evidence="4">Nigerian</strain>
    </source>
</reference>
<name>A0A803J466_XENTR</name>
<evidence type="ECO:0000256" key="2">
    <source>
        <dbReference type="ARBA" id="ARBA00023128"/>
    </source>
</evidence>
<dbReference type="Bgee" id="ENSXETG00000007094">
    <property type="expression patterns" value="Expressed in ovary and 13 other cell types or tissues"/>
</dbReference>